<dbReference type="Proteomes" id="UP000001497">
    <property type="component" value="Chromosome"/>
</dbReference>
<dbReference type="PROSITE" id="PS51257">
    <property type="entry name" value="PROKAR_LIPOPROTEIN"/>
    <property type="match status" value="1"/>
</dbReference>
<dbReference type="InterPro" id="IPR019734">
    <property type="entry name" value="TPR_rpt"/>
</dbReference>
<feature type="signal peptide" evidence="1">
    <location>
        <begin position="1"/>
        <end position="20"/>
    </location>
</feature>
<evidence type="ECO:0000256" key="1">
    <source>
        <dbReference type="SAM" id="SignalP"/>
    </source>
</evidence>
<keyword evidence="3" id="KW-1185">Reference proteome</keyword>
<sequence>MKRLLLLLITTLLFSACANKSMTRYEALAPVFEHNGYEAAINEVKKQQEDLYGEKTEFLYYFDLGVLYHYNGNYSESAANFDKAEKIYDDLYTRSVTNEAAAIVTNDNIRPYRARPFEVLVLHEMQIMNYLALKNVDGAMIEVNRAQKAMTELYQKDNDKTNDNGFLRYLTAIVYEMAGEPDEAAIAYYKTVKAFNENILNLPKEAREFIIESLRRNDREDDIKTLKLDNSLETPKAKAAYDLGQEIIVIGYAGHGPILTELRMSGTYVSGGLLNLSYKDSKTGKVTSSTVGAPPVAGASNGETFHIAFALPEAHSFRSQVQRFNVTVDNQSGIRPEKMMALDKELEMNLKDDFANTMTRTAIRVVLRTIAAQAAKKAMKTDNALFNLFTSIGTDIAQDQMEKADLRIALFLPNSIQMTRIPVEPGSHEVSVTAEGETGTVKVFNFGSVPVKKGEKKFIFVPAVK</sequence>
<dbReference type="InterPro" id="IPR011990">
    <property type="entry name" value="TPR-like_helical_dom_sf"/>
</dbReference>
<dbReference type="RefSeq" id="WP_015731985.1">
    <property type="nucleotide sequence ID" value="NC_013410.1"/>
</dbReference>
<accession>A0ABN3YV38</accession>
<dbReference type="SUPFAM" id="SSF48452">
    <property type="entry name" value="TPR-like"/>
    <property type="match status" value="1"/>
</dbReference>
<dbReference type="Gene3D" id="1.25.40.10">
    <property type="entry name" value="Tetratricopeptide repeat domain"/>
    <property type="match status" value="1"/>
</dbReference>
<protein>
    <submittedName>
        <fullName evidence="2">Tetratricopeptide TPR_2 repeat protein</fullName>
    </submittedName>
</protein>
<feature type="chain" id="PRO_5046812867" evidence="1">
    <location>
        <begin position="21"/>
        <end position="465"/>
    </location>
</feature>
<gene>
    <name evidence="2" type="ordered locus">Fisuc_1318</name>
</gene>
<organism evidence="2 3">
    <name type="scientific">Fibrobacter succinogenes (strain ATCC 19169 / S85)</name>
    <dbReference type="NCBI Taxonomy" id="59374"/>
    <lineage>
        <taxon>Bacteria</taxon>
        <taxon>Pseudomonadati</taxon>
        <taxon>Fibrobacterota</taxon>
        <taxon>Fibrobacteria</taxon>
        <taxon>Fibrobacterales</taxon>
        <taxon>Fibrobacteraceae</taxon>
        <taxon>Fibrobacter</taxon>
    </lineage>
</organism>
<keyword evidence="1" id="KW-0732">Signal</keyword>
<name>A0ABN3YV38_FIBSS</name>
<proteinExistence type="predicted"/>
<dbReference type="EMBL" id="CP001792">
    <property type="protein sequence ID" value="ACX74917.1"/>
    <property type="molecule type" value="Genomic_DNA"/>
</dbReference>
<evidence type="ECO:0000313" key="3">
    <source>
        <dbReference type="Proteomes" id="UP000001497"/>
    </source>
</evidence>
<reference evidence="2" key="1">
    <citation type="submission" date="2009-10" db="EMBL/GenBank/DDBJ databases">
        <title>Complete sequence of Fibrobacter succinogenes subsp. succinogenes S85.</title>
        <authorList>
            <consortium name="US DOE Joint Genome Institute"/>
            <person name="Lucas S."/>
            <person name="Copeland A."/>
            <person name="Lapidus A."/>
            <person name="Glavina del Rio T."/>
            <person name="Tice H."/>
            <person name="Bruce D."/>
            <person name="Goodwin L."/>
            <person name="Pitluck S."/>
            <person name="Chertkov O."/>
            <person name="Detter J.C."/>
            <person name="Han C."/>
            <person name="Tapia R."/>
            <person name="Larimer F."/>
            <person name="Land M."/>
            <person name="Hauser L."/>
            <person name="Kyrpides N."/>
            <person name="Mikhailova N."/>
            <person name="Weimer P.J."/>
            <person name="Stevenson D.M."/>
            <person name="Boyum J."/>
            <person name="Brumm P.I."/>
            <person name="Mead D."/>
        </authorList>
    </citation>
    <scope>NUCLEOTIDE SEQUENCE [LARGE SCALE GENOMIC DNA]</scope>
    <source>
        <strain evidence="2">S85</strain>
    </source>
</reference>
<dbReference type="SMART" id="SM00028">
    <property type="entry name" value="TPR"/>
    <property type="match status" value="2"/>
</dbReference>
<evidence type="ECO:0000313" key="2">
    <source>
        <dbReference type="EMBL" id="ACX74917.1"/>
    </source>
</evidence>